<dbReference type="EMBL" id="JBCEZU010000134">
    <property type="protein sequence ID" value="KAK9525999.1"/>
    <property type="molecule type" value="Genomic_DNA"/>
</dbReference>
<evidence type="ECO:0000256" key="1">
    <source>
        <dbReference type="SAM" id="MobiDB-lite"/>
    </source>
</evidence>
<dbReference type="AlphaFoldDB" id="A0AAW1EXB5"/>
<accession>A0AAW1EXB5</accession>
<organism evidence="2 3">
    <name type="scientific">Zoarces viviparus</name>
    <name type="common">Viviparous eelpout</name>
    <name type="synonym">Blennius viviparus</name>
    <dbReference type="NCBI Taxonomy" id="48416"/>
    <lineage>
        <taxon>Eukaryota</taxon>
        <taxon>Metazoa</taxon>
        <taxon>Chordata</taxon>
        <taxon>Craniata</taxon>
        <taxon>Vertebrata</taxon>
        <taxon>Euteleostomi</taxon>
        <taxon>Actinopterygii</taxon>
        <taxon>Neopterygii</taxon>
        <taxon>Teleostei</taxon>
        <taxon>Neoteleostei</taxon>
        <taxon>Acanthomorphata</taxon>
        <taxon>Eupercaria</taxon>
        <taxon>Perciformes</taxon>
        <taxon>Cottioidei</taxon>
        <taxon>Zoarcales</taxon>
        <taxon>Zoarcidae</taxon>
        <taxon>Zoarcinae</taxon>
        <taxon>Zoarces</taxon>
    </lineage>
</organism>
<protein>
    <submittedName>
        <fullName evidence="2">Uncharacterized protein</fullName>
    </submittedName>
</protein>
<evidence type="ECO:0000313" key="2">
    <source>
        <dbReference type="EMBL" id="KAK9525999.1"/>
    </source>
</evidence>
<name>A0AAW1EXB5_ZOAVI</name>
<proteinExistence type="predicted"/>
<evidence type="ECO:0000313" key="3">
    <source>
        <dbReference type="Proteomes" id="UP001488805"/>
    </source>
</evidence>
<feature type="region of interest" description="Disordered" evidence="1">
    <location>
        <begin position="140"/>
        <end position="192"/>
    </location>
</feature>
<gene>
    <name evidence="2" type="ORF">VZT92_016661</name>
</gene>
<keyword evidence="3" id="KW-1185">Reference proteome</keyword>
<dbReference type="Proteomes" id="UP001488805">
    <property type="component" value="Unassembled WGS sequence"/>
</dbReference>
<reference evidence="2 3" key="1">
    <citation type="journal article" date="2024" name="Genome Biol. Evol.">
        <title>Chromosome-level genome assembly of the viviparous eelpout Zoarces viviparus.</title>
        <authorList>
            <person name="Fuhrmann N."/>
            <person name="Brasseur M.V."/>
            <person name="Bakowski C.E."/>
            <person name="Podsiadlowski L."/>
            <person name="Prost S."/>
            <person name="Krehenwinkel H."/>
            <person name="Mayer C."/>
        </authorList>
    </citation>
    <scope>NUCLEOTIDE SEQUENCE [LARGE SCALE GENOMIC DNA]</scope>
    <source>
        <strain evidence="2">NO-MEL_2022_Ind0_liver</strain>
    </source>
</reference>
<comment type="caution">
    <text evidence="2">The sequence shown here is derived from an EMBL/GenBank/DDBJ whole genome shotgun (WGS) entry which is preliminary data.</text>
</comment>
<feature type="compositionally biased region" description="Polar residues" evidence="1">
    <location>
        <begin position="182"/>
        <end position="192"/>
    </location>
</feature>
<sequence length="192" mass="20938">MLSVHHSSPLSHVMLSVHHSSPLSHVMLSVHHSSPLSHVMLSVHHSSPLSHVMLSVHHSSPLSHVMLSVHHSSPLSHVMLSVHHSSPLSHVMLSVHHSSPLSRVMLELFDCRLVRIQQLRCFNASSSASFRMKELLSCRETDPSHRGSCSAGTETLVSSDHEEGELLSHSIRLNPPSPPGPRNTSKPSSGSV</sequence>